<keyword evidence="1" id="KW-0812">Transmembrane</keyword>
<gene>
    <name evidence="2" type="ORF">PoB_001894200</name>
</gene>
<organism evidence="2 3">
    <name type="scientific">Plakobranchus ocellatus</name>
    <dbReference type="NCBI Taxonomy" id="259542"/>
    <lineage>
        <taxon>Eukaryota</taxon>
        <taxon>Metazoa</taxon>
        <taxon>Spiralia</taxon>
        <taxon>Lophotrochozoa</taxon>
        <taxon>Mollusca</taxon>
        <taxon>Gastropoda</taxon>
        <taxon>Heterobranchia</taxon>
        <taxon>Euthyneura</taxon>
        <taxon>Panpulmonata</taxon>
        <taxon>Sacoglossa</taxon>
        <taxon>Placobranchoidea</taxon>
        <taxon>Plakobranchidae</taxon>
        <taxon>Plakobranchus</taxon>
    </lineage>
</organism>
<evidence type="ECO:0000313" key="2">
    <source>
        <dbReference type="EMBL" id="GFN92436.1"/>
    </source>
</evidence>
<keyword evidence="1" id="KW-1133">Transmembrane helix</keyword>
<protein>
    <submittedName>
        <fullName evidence="2">Uncharacterized protein</fullName>
    </submittedName>
</protein>
<dbReference type="EMBL" id="BLXT01002239">
    <property type="protein sequence ID" value="GFN92436.1"/>
    <property type="molecule type" value="Genomic_DNA"/>
</dbReference>
<evidence type="ECO:0000313" key="3">
    <source>
        <dbReference type="Proteomes" id="UP000735302"/>
    </source>
</evidence>
<feature type="transmembrane region" description="Helical" evidence="1">
    <location>
        <begin position="68"/>
        <end position="87"/>
    </location>
</feature>
<keyword evidence="3" id="KW-1185">Reference proteome</keyword>
<reference evidence="2 3" key="1">
    <citation type="journal article" date="2021" name="Elife">
        <title>Chloroplast acquisition without the gene transfer in kleptoplastic sea slugs, Plakobranchus ocellatus.</title>
        <authorList>
            <person name="Maeda T."/>
            <person name="Takahashi S."/>
            <person name="Yoshida T."/>
            <person name="Shimamura S."/>
            <person name="Takaki Y."/>
            <person name="Nagai Y."/>
            <person name="Toyoda A."/>
            <person name="Suzuki Y."/>
            <person name="Arimoto A."/>
            <person name="Ishii H."/>
            <person name="Satoh N."/>
            <person name="Nishiyama T."/>
            <person name="Hasebe M."/>
            <person name="Maruyama T."/>
            <person name="Minagawa J."/>
            <person name="Obokata J."/>
            <person name="Shigenobu S."/>
        </authorList>
    </citation>
    <scope>NUCLEOTIDE SEQUENCE [LARGE SCALE GENOMIC DNA]</scope>
</reference>
<dbReference type="Proteomes" id="UP000735302">
    <property type="component" value="Unassembled WGS sequence"/>
</dbReference>
<dbReference type="AlphaFoldDB" id="A0AAV3ZD49"/>
<name>A0AAV3ZD49_9GAST</name>
<accession>A0AAV3ZD49</accession>
<keyword evidence="1" id="KW-0472">Membrane</keyword>
<proteinExistence type="predicted"/>
<evidence type="ECO:0000256" key="1">
    <source>
        <dbReference type="SAM" id="Phobius"/>
    </source>
</evidence>
<sequence length="100" mass="11398">MKRIYMLRPTSKVLKQRSAIAYIWPGRVARAARLASINMVVPTLLEPWRMGGTKTLCMPDVLSRPTNASHSFVFFLFFLLLLTPNLTSTSSHEAFRSPRM</sequence>
<comment type="caution">
    <text evidence="2">The sequence shown here is derived from an EMBL/GenBank/DDBJ whole genome shotgun (WGS) entry which is preliminary data.</text>
</comment>